<keyword evidence="1" id="KW-0175">Coiled coil</keyword>
<dbReference type="InterPro" id="IPR006141">
    <property type="entry name" value="Intein_N"/>
</dbReference>
<dbReference type="PROSITE" id="PS50818">
    <property type="entry name" value="INTEIN_C_TER"/>
    <property type="match status" value="1"/>
</dbReference>
<comment type="caution">
    <text evidence="3">The sequence shown here is derived from an EMBL/GenBank/DDBJ whole genome shotgun (WGS) entry which is preliminary data.</text>
</comment>
<dbReference type="CDD" id="cd00081">
    <property type="entry name" value="Hint"/>
    <property type="match status" value="1"/>
</dbReference>
<dbReference type="Pfam" id="PF07591">
    <property type="entry name" value="PT-HINT"/>
    <property type="match status" value="1"/>
</dbReference>
<feature type="domain" description="Fibronectin type-III" evidence="2">
    <location>
        <begin position="294"/>
        <end position="389"/>
    </location>
</feature>
<proteinExistence type="predicted"/>
<sequence>MKTFNSITLFILVFLTSLSAFGQRYPVQTTFMITPPYPIRLSDYAQVGNTKTQASVWLKDLSQPDLPVKLKLRIENSQKRLILETKPSFSPEPIHLVGGQTEILDAIVLGQYFELNNLTAISGSTSSIINNGGRLPDGFYKFSLEVLDFYTGRKISNTSTVQCFLVLSDPPLLVMPMDKQKVIVTDPQFLNFSWTPRHLASPNKPQNVTYRFQVVEILRDNQPAGDAFASTNPIIDEEGISVPAYQLTALDAPLFPGNKYGWRVQAYDEDENGLIKNDGWSEPRIFQFGDACTECDDFAIANTTHSRAELIWSGKIEHSTYEVRYRRQATKEDTDEIPWKTDEFNTDQAVIKPLTDNTIYEFQVRGLCLGNQKGNWSEIKTATTETKPESTYSCDGGQVIIAWENDEPLTTPMKVGEQFTAGDFDITVVEDDVNNGTHSGIGMIRIQAFNKVFFNVEWDDVTVNTDNRLIDGEALVTGSDTDIIPPELAAAIMDGLEQLDAVLAEAEATAEFIENIFDNLPDEIKNEISAGKAEVDEAKTELDNAKDILKDAKRSGNEQAIAVAEQSVETAKAAKATARASKKQAFEKALDHIKNELQESIKLFVKLANGINRTLSTPKGPGRATEARRTIQAGDELLAKLESLDGLTSQGPSDEAEEAAKQEQDAALADLVKFMGNIITSIQGNEPLDPSGDELLTVDEKWQDAQGVLSRFEVKSIPEAFEMTRTAVWTVKMVFETMYATTANDDGEIQSGEGWHATDRLIFTKADNTAYGFDTGGRAFDIAYYTQVDLSAFGESNYVLPWVAASEMNSVTVGITGATEGVQFKSADGSLTASASGETVSLTAHKSKKDTEWIAYKQVEGEEKIVGKINVQSYEPQTDYKLYIYAVNGQTLPDGNAIQTYLNNIYGQALINWTVEVKTDLAYTGWDTQKNDGKIEVAGSGQLTAYTEEQKNIIKYFRDNNDKPRGNEFVLFWSPKANYKSEEGEVHEVGGFMPLSKRYGFIFDPASQKDVNRTIAHELGHGAFALRHTWDVFKGITKGDSKNLMDYNDEEDGTEIWKWQWDLIQNPAPMVGFENEDQEGMAFKQYGTTLAGLCKGDAFNEVIKHKKFYLPTTDNTKSVIIDLDKIEGTVYPVAFYAISDPTPSARGTLAGFIKNDITYHIVVNSDTVVGFRDKEKIGEIITVKEILADTPDDAIKVSIDCESKIVSLPNNKSFNSDCIRCNVNDDCDLLVSKLKAEPKYAPFFKEGSAINTAIEKNPCILKGMYTYDEGLGYTTEFMEGINKVGEGLFVGYTVLLGTTVLLPMIAEGIIAEGIEVGAASIIEWMASEAGRAAVKKIVKDIVIDFAIDYTLNIIIEPFFYEGEITSFAQLNELALSNINPVDLGVGAVKDIVKIDDKYELIFNSVLECSGGILSGMTEDGKKLEIKDISMEEGAFLCLMPVVIEVAMDKVTKSEALKRRFDNFKELLKDKKNQLKLISICKKLGITDAQKNKVDDLLIHFGVDDDLRREIMKRFCFPAGTQIYANGKPFKAIEKITVGDVVDAYNEYNQLTQGVVTSTSFSFTDSLVTLYHQNKKLLQSTPNHPIFTPAGYKLARDFLEGDSILNVEGEYILITSTQKVYAPQKVYNFEVGELHTYFAEGILVHNSCDIPVSVNDLLSKTKHINEAEVDIFLNDLTRSHDTYGNNVIKENMEDLTDDMLAVWKVLYEKNLKDLKEPKNGYKRLDFTFLQENAGKSKDEILANLTTSKKFDEYVEALAKECSECAVLVRSRSKVRRNTFSHLDGEGFADKLIAAGFEPPKGANETWDNYFKVTLKKAGRNIFEAHHIFPVNLFKSSEGFKNYMKYYDGSNKLSFNAEENNINSIMLESFSSTNGKGVHTNHHDYEEKIASFLDKRWEDIFNKLEKDGYTGDALYKATADDIHSEVISLAKNIKILLEQKSLKAEGGVNVNNIFDNIEKLENITSEIIK</sequence>
<name>A0A1S1Z2K5_FLAPC</name>
<gene>
    <name evidence="3" type="ORF">NH26_14665</name>
</gene>
<keyword evidence="4" id="KW-1185">Reference proteome</keyword>
<dbReference type="InterPro" id="IPR030934">
    <property type="entry name" value="Intein_C"/>
</dbReference>
<dbReference type="CDD" id="cd00063">
    <property type="entry name" value="FN3"/>
    <property type="match status" value="1"/>
</dbReference>
<organism evidence="3 4">
    <name type="scientific">Flammeovirga pacifica</name>
    <dbReference type="NCBI Taxonomy" id="915059"/>
    <lineage>
        <taxon>Bacteria</taxon>
        <taxon>Pseudomonadati</taxon>
        <taxon>Bacteroidota</taxon>
        <taxon>Cytophagia</taxon>
        <taxon>Cytophagales</taxon>
        <taxon>Flammeovirgaceae</taxon>
        <taxon>Flammeovirga</taxon>
    </lineage>
</organism>
<feature type="coiled-coil region" evidence="1">
    <location>
        <begin position="496"/>
        <end position="555"/>
    </location>
</feature>
<dbReference type="PROSITE" id="PS50817">
    <property type="entry name" value="INTEIN_N_TER"/>
    <property type="match status" value="1"/>
</dbReference>
<accession>A0A1S1Z2K5</accession>
<dbReference type="SUPFAM" id="SSF49265">
    <property type="entry name" value="Fibronectin type III"/>
    <property type="match status" value="1"/>
</dbReference>
<dbReference type="EMBL" id="JRYR02000001">
    <property type="protein sequence ID" value="OHX67500.1"/>
    <property type="molecule type" value="Genomic_DNA"/>
</dbReference>
<dbReference type="Gene3D" id="2.60.40.10">
    <property type="entry name" value="Immunoglobulins"/>
    <property type="match status" value="2"/>
</dbReference>
<dbReference type="Proteomes" id="UP000179797">
    <property type="component" value="Unassembled WGS sequence"/>
</dbReference>
<dbReference type="InterPro" id="IPR003961">
    <property type="entry name" value="FN3_dom"/>
</dbReference>
<reference evidence="3 4" key="1">
    <citation type="journal article" date="2012" name="Int. J. Syst. Evol. Microbiol.">
        <title>Flammeovirga pacifica sp. nov., isolated from deep-sea sediment.</title>
        <authorList>
            <person name="Xu H."/>
            <person name="Fu Y."/>
            <person name="Yang N."/>
            <person name="Ding Z."/>
            <person name="Lai Q."/>
            <person name="Zeng R."/>
        </authorList>
    </citation>
    <scope>NUCLEOTIDE SEQUENCE [LARGE SCALE GENOMIC DNA]</scope>
    <source>
        <strain evidence="4">DSM 24597 / LMG 26175 / WPAGA1</strain>
    </source>
</reference>
<dbReference type="InterPro" id="IPR036116">
    <property type="entry name" value="FN3_sf"/>
</dbReference>
<dbReference type="NCBIfam" id="TIGR01443">
    <property type="entry name" value="intein_Cterm"/>
    <property type="match status" value="1"/>
</dbReference>
<dbReference type="RefSeq" id="WP_052432221.1">
    <property type="nucleotide sequence ID" value="NZ_JRYR02000001.1"/>
</dbReference>
<dbReference type="GO" id="GO:0016539">
    <property type="term" value="P:intein-mediated protein splicing"/>
    <property type="evidence" value="ECO:0007669"/>
    <property type="project" value="InterPro"/>
</dbReference>
<dbReference type="OrthoDB" id="1521695at2"/>
<evidence type="ECO:0000256" key="1">
    <source>
        <dbReference type="SAM" id="Coils"/>
    </source>
</evidence>
<dbReference type="PROSITE" id="PS50853">
    <property type="entry name" value="FN3"/>
    <property type="match status" value="1"/>
</dbReference>
<dbReference type="STRING" id="915059.NH26_14665"/>
<dbReference type="InterPro" id="IPR036844">
    <property type="entry name" value="Hint_dom_sf"/>
</dbReference>
<dbReference type="SUPFAM" id="SSF51294">
    <property type="entry name" value="Hedgehog/intein (Hint) domain"/>
    <property type="match status" value="1"/>
</dbReference>
<evidence type="ECO:0000313" key="3">
    <source>
        <dbReference type="EMBL" id="OHX67500.1"/>
    </source>
</evidence>
<evidence type="ECO:0000259" key="2">
    <source>
        <dbReference type="PROSITE" id="PS50853"/>
    </source>
</evidence>
<dbReference type="InterPro" id="IPR013783">
    <property type="entry name" value="Ig-like_fold"/>
</dbReference>
<evidence type="ECO:0000313" key="4">
    <source>
        <dbReference type="Proteomes" id="UP000179797"/>
    </source>
</evidence>
<dbReference type="Gene3D" id="2.170.16.10">
    <property type="entry name" value="Hedgehog/Intein (Hint) domain"/>
    <property type="match status" value="1"/>
</dbReference>
<protein>
    <recommendedName>
        <fullName evidence="2">Fibronectin type-III domain-containing protein</fullName>
    </recommendedName>
</protein>